<dbReference type="Gene3D" id="2.40.50.140">
    <property type="entry name" value="Nucleic acid-binding proteins"/>
    <property type="match status" value="1"/>
</dbReference>
<dbReference type="SUPFAM" id="SSF47781">
    <property type="entry name" value="RuvA domain 2-like"/>
    <property type="match status" value="1"/>
</dbReference>
<keyword evidence="7 13" id="KW-0862">Zinc</keyword>
<evidence type="ECO:0000256" key="14">
    <source>
        <dbReference type="RuleBase" id="RU000618"/>
    </source>
</evidence>
<dbReference type="InterPro" id="IPR012340">
    <property type="entry name" value="NA-bd_OB-fold"/>
</dbReference>
<dbReference type="Gene3D" id="6.20.10.30">
    <property type="match status" value="1"/>
</dbReference>
<dbReference type="GO" id="GO:0006260">
    <property type="term" value="P:DNA replication"/>
    <property type="evidence" value="ECO:0007669"/>
    <property type="project" value="UniProtKB-KW"/>
</dbReference>
<dbReference type="InterPro" id="IPR010994">
    <property type="entry name" value="RuvA_2-like"/>
</dbReference>
<dbReference type="Gene3D" id="1.10.287.610">
    <property type="entry name" value="Helix hairpin bin"/>
    <property type="match status" value="1"/>
</dbReference>
<dbReference type="PROSITE" id="PS01056">
    <property type="entry name" value="DNA_LIGASE_N2"/>
    <property type="match status" value="1"/>
</dbReference>
<dbReference type="PROSITE" id="PS50172">
    <property type="entry name" value="BRCT"/>
    <property type="match status" value="1"/>
</dbReference>
<comment type="catalytic activity">
    <reaction evidence="11 13 14">
        <text>NAD(+) + (deoxyribonucleotide)n-3'-hydroxyl + 5'-phospho-(deoxyribonucleotide)m = (deoxyribonucleotide)n+m + AMP + beta-nicotinamide D-nucleotide.</text>
        <dbReference type="EC" id="6.5.1.2"/>
    </reaction>
</comment>
<keyword evidence="4 13" id="KW-0235">DNA replication</keyword>
<reference evidence="16 17" key="1">
    <citation type="submission" date="2019-06" db="EMBL/GenBank/DDBJ databases">
        <title>Whole genome shotgun sequence of Glutamicibacter uratoxydans NBRC 15515.</title>
        <authorList>
            <person name="Hosoyama A."/>
            <person name="Uohara A."/>
            <person name="Ohji S."/>
            <person name="Ichikawa N."/>
        </authorList>
    </citation>
    <scope>NUCLEOTIDE SEQUENCE [LARGE SCALE GENOMIC DNA]</scope>
    <source>
        <strain evidence="16 17">NBRC 15515</strain>
    </source>
</reference>
<evidence type="ECO:0000256" key="7">
    <source>
        <dbReference type="ARBA" id="ARBA00022833"/>
    </source>
</evidence>
<evidence type="ECO:0000256" key="3">
    <source>
        <dbReference type="ARBA" id="ARBA00022598"/>
    </source>
</evidence>
<evidence type="ECO:0000256" key="13">
    <source>
        <dbReference type="HAMAP-Rule" id="MF_01588"/>
    </source>
</evidence>
<feature type="binding site" evidence="13">
    <location>
        <position position="131"/>
    </location>
    <ligand>
        <name>NAD(+)</name>
        <dbReference type="ChEBI" id="CHEBI:57540"/>
    </ligand>
</feature>
<dbReference type="NCBIfam" id="TIGR00575">
    <property type="entry name" value="dnlj"/>
    <property type="match status" value="1"/>
</dbReference>
<comment type="cofactor">
    <cofactor evidence="13">
        <name>Mg(2+)</name>
        <dbReference type="ChEBI" id="CHEBI:18420"/>
    </cofactor>
    <cofactor evidence="13">
        <name>Mn(2+)</name>
        <dbReference type="ChEBI" id="CHEBI:29035"/>
    </cofactor>
</comment>
<evidence type="ECO:0000256" key="6">
    <source>
        <dbReference type="ARBA" id="ARBA00022763"/>
    </source>
</evidence>
<evidence type="ECO:0000256" key="1">
    <source>
        <dbReference type="ARBA" id="ARBA00012722"/>
    </source>
</evidence>
<keyword evidence="5 13" id="KW-0479">Metal-binding</keyword>
<feature type="binding site" evidence="13">
    <location>
        <position position="154"/>
    </location>
    <ligand>
        <name>NAD(+)</name>
        <dbReference type="ChEBI" id="CHEBI:57540"/>
    </ligand>
</feature>
<dbReference type="RefSeq" id="WP_246055501.1">
    <property type="nucleotide sequence ID" value="NZ_BAAAJL010000006.1"/>
</dbReference>
<dbReference type="HAMAP" id="MF_01588">
    <property type="entry name" value="DNA_ligase_A"/>
    <property type="match status" value="1"/>
</dbReference>
<feature type="binding site" evidence="13">
    <location>
        <position position="452"/>
    </location>
    <ligand>
        <name>Zn(2+)</name>
        <dbReference type="ChEBI" id="CHEBI:29105"/>
    </ligand>
</feature>
<dbReference type="Pfam" id="PF03120">
    <property type="entry name" value="OB_DNA_ligase"/>
    <property type="match status" value="1"/>
</dbReference>
<keyword evidence="10 13" id="KW-0234">DNA repair</keyword>
<accession>A0A4Y4DP36</accession>
<dbReference type="CDD" id="cd17748">
    <property type="entry name" value="BRCT_DNA_ligase_like"/>
    <property type="match status" value="1"/>
</dbReference>
<feature type="binding site" evidence="13">
    <location>
        <position position="427"/>
    </location>
    <ligand>
        <name>Zn(2+)</name>
        <dbReference type="ChEBI" id="CHEBI:29105"/>
    </ligand>
</feature>
<dbReference type="InterPro" id="IPR036420">
    <property type="entry name" value="BRCT_dom_sf"/>
</dbReference>
<dbReference type="SUPFAM" id="SSF56091">
    <property type="entry name" value="DNA ligase/mRNA capping enzyme, catalytic domain"/>
    <property type="match status" value="1"/>
</dbReference>
<dbReference type="InterPro" id="IPR013839">
    <property type="entry name" value="DNAligase_adenylation"/>
</dbReference>
<dbReference type="PROSITE" id="PS01055">
    <property type="entry name" value="DNA_LIGASE_N1"/>
    <property type="match status" value="1"/>
</dbReference>
<dbReference type="Gene3D" id="1.10.150.20">
    <property type="entry name" value="5' to 3' exonuclease, C-terminal subdomain"/>
    <property type="match status" value="2"/>
</dbReference>
<dbReference type="InterPro" id="IPR033136">
    <property type="entry name" value="DNA_ligase_CS"/>
</dbReference>
<dbReference type="InterPro" id="IPR004149">
    <property type="entry name" value="Znf_DNAligase_C4"/>
</dbReference>
<dbReference type="PANTHER" id="PTHR23389:SF9">
    <property type="entry name" value="DNA LIGASE"/>
    <property type="match status" value="1"/>
</dbReference>
<keyword evidence="9 13" id="KW-0520">NAD</keyword>
<feature type="binding site" evidence="13">
    <location>
        <begin position="47"/>
        <end position="51"/>
    </location>
    <ligand>
        <name>NAD(+)</name>
        <dbReference type="ChEBI" id="CHEBI:57540"/>
    </ligand>
</feature>
<feature type="binding site" evidence="13">
    <location>
        <position position="446"/>
    </location>
    <ligand>
        <name>Zn(2+)</name>
        <dbReference type="ChEBI" id="CHEBI:29105"/>
    </ligand>
</feature>
<dbReference type="Pfam" id="PF03119">
    <property type="entry name" value="DNA_ligase_ZBD"/>
    <property type="match status" value="1"/>
</dbReference>
<feature type="binding site" evidence="13">
    <location>
        <begin position="96"/>
        <end position="97"/>
    </location>
    <ligand>
        <name>NAD(+)</name>
        <dbReference type="ChEBI" id="CHEBI:57540"/>
    </ligand>
</feature>
<dbReference type="GO" id="GO:0046872">
    <property type="term" value="F:metal ion binding"/>
    <property type="evidence" value="ECO:0007669"/>
    <property type="project" value="UniProtKB-KW"/>
</dbReference>
<evidence type="ECO:0000256" key="11">
    <source>
        <dbReference type="ARBA" id="ARBA00034005"/>
    </source>
</evidence>
<dbReference type="SMART" id="SM00292">
    <property type="entry name" value="BRCT"/>
    <property type="match status" value="1"/>
</dbReference>
<dbReference type="PIRSF" id="PIRSF001604">
    <property type="entry name" value="LigA"/>
    <property type="match status" value="1"/>
</dbReference>
<keyword evidence="13" id="KW-0464">Manganese</keyword>
<dbReference type="EC" id="6.5.1.2" evidence="1 13"/>
<dbReference type="AlphaFoldDB" id="A0A4Y4DP36"/>
<proteinExistence type="inferred from homology"/>
<sequence>MSENPVTPVETTNAPPAQARERYEVLVEQIRAQREAYYQQDAPLVSDAEYDALFLELEQLEAAYPILAGQDSPTQEVGGEVSSAFSPVTHASRMYSLEDVFSLEELEAWLTRAETNATRLQPNTPVRWLCEVKIDGLALNLTYRDGKLVRAATRGDGTTGEDVTHNALTIADIPQQLEGSGWPAEFEVRGEVFIATQDFNAYNEQLIEQGKAPLANPRNAAAGSLRQKDPAQTAKRPLRMFVHGLGRSHDFDLTEQSQAYEIMRAWGLPVSPYGKVVGSLGEVMDFIKENGEKRHELIHDIDGIVIKVDDLATQEQLGYTSRVPRWAVAYKYPPEEVHTKLLDIQVQVGRTGRVTPFGIMEPVFVAGSTVARATLHNQEVVKAKNVLIGDTVILRKAGDVIPEIVGPVLALREGNDELREFVMPTNCPSCGQPLAPAKEGDVDIRCLNAESCPVQLTERVAYLGGRSALDIEALGYEAAAALTSGPGEDPATQGGQILPAGSGPLHNEAELFGLKDKLEELAEVKVWREKRSKGEGTGKFELVPYFFTKATAKKPSVPTKSTEKLFAELEKAKDNPLWRVLVALSIRHVGPNASRAIATRYGSMQALLEVIDAGNAVEELSHIDSVGSIIAEALVDWFQVDWHRQIVTSWQEAGVKMVDEQDVNTPKNLEGLAIVVTGTLENYSRDTAKEAIIVRGGKATGSVSKKTDFLVAGEAAGSKLDKAHSLGVPVLNEAGFEVLLGQGPEAAREVALEAEGE</sequence>
<dbReference type="EMBL" id="BJNY01000012">
    <property type="protein sequence ID" value="GED06686.1"/>
    <property type="molecule type" value="Genomic_DNA"/>
</dbReference>
<feature type="active site" description="N6-AMP-lysine intermediate" evidence="13">
    <location>
        <position position="133"/>
    </location>
</feature>
<dbReference type="InterPro" id="IPR013840">
    <property type="entry name" value="DNAligase_N"/>
</dbReference>
<feature type="domain" description="BRCT" evidence="15">
    <location>
        <begin position="664"/>
        <end position="733"/>
    </location>
</feature>
<comment type="caution">
    <text evidence="16">The sequence shown here is derived from an EMBL/GenBank/DDBJ whole genome shotgun (WGS) entry which is preliminary data.</text>
</comment>
<dbReference type="SUPFAM" id="SSF50249">
    <property type="entry name" value="Nucleic acid-binding proteins"/>
    <property type="match status" value="1"/>
</dbReference>
<dbReference type="SUPFAM" id="SSF52113">
    <property type="entry name" value="BRCT domain"/>
    <property type="match status" value="1"/>
</dbReference>
<evidence type="ECO:0000256" key="2">
    <source>
        <dbReference type="ARBA" id="ARBA00013308"/>
    </source>
</evidence>
<evidence type="ECO:0000256" key="8">
    <source>
        <dbReference type="ARBA" id="ARBA00022842"/>
    </source>
</evidence>
<dbReference type="FunFam" id="2.40.50.140:FF:000012">
    <property type="entry name" value="DNA ligase"/>
    <property type="match status" value="1"/>
</dbReference>
<feature type="binding site" evidence="13">
    <location>
        <position position="191"/>
    </location>
    <ligand>
        <name>NAD(+)</name>
        <dbReference type="ChEBI" id="CHEBI:57540"/>
    </ligand>
</feature>
<feature type="binding site" evidence="13">
    <location>
        <position position="331"/>
    </location>
    <ligand>
        <name>NAD(+)</name>
        <dbReference type="ChEBI" id="CHEBI:57540"/>
    </ligand>
</feature>
<comment type="function">
    <text evidence="13">DNA ligase that catalyzes the formation of phosphodiester linkages between 5'-phosphoryl and 3'-hydroxyl groups in double-stranded DNA using NAD as a coenzyme and as the energy source for the reaction. It is essential for DNA replication and repair of damaged DNA.</text>
</comment>
<dbReference type="GO" id="GO:0003911">
    <property type="term" value="F:DNA ligase (NAD+) activity"/>
    <property type="evidence" value="ECO:0007669"/>
    <property type="project" value="UniProtKB-UniRule"/>
</dbReference>
<dbReference type="Gene3D" id="3.40.50.10190">
    <property type="entry name" value="BRCT domain"/>
    <property type="match status" value="1"/>
</dbReference>
<evidence type="ECO:0000256" key="10">
    <source>
        <dbReference type="ARBA" id="ARBA00023204"/>
    </source>
</evidence>
<feature type="binding site" evidence="13">
    <location>
        <position position="307"/>
    </location>
    <ligand>
        <name>NAD(+)</name>
        <dbReference type="ChEBI" id="CHEBI:57540"/>
    </ligand>
</feature>
<name>A0A4Y4DP36_GLUUR</name>
<comment type="similarity">
    <text evidence="12 13">Belongs to the NAD-dependent DNA ligase family. LigA subfamily.</text>
</comment>
<protein>
    <recommendedName>
        <fullName evidence="2 13">DNA ligase</fullName>
        <ecNumber evidence="1 13">6.5.1.2</ecNumber>
    </recommendedName>
    <alternativeName>
        <fullName evidence="13">Polydeoxyribonucleotide synthase [NAD(+)]</fullName>
    </alternativeName>
</protein>
<dbReference type="NCBIfam" id="NF005932">
    <property type="entry name" value="PRK07956.1"/>
    <property type="match status" value="1"/>
</dbReference>
<evidence type="ECO:0000256" key="12">
    <source>
        <dbReference type="ARBA" id="ARBA00060881"/>
    </source>
</evidence>
<dbReference type="InterPro" id="IPR004150">
    <property type="entry name" value="NAD_DNA_ligase_OB"/>
</dbReference>
<evidence type="ECO:0000256" key="4">
    <source>
        <dbReference type="ARBA" id="ARBA00022705"/>
    </source>
</evidence>
<dbReference type="InterPro" id="IPR001357">
    <property type="entry name" value="BRCT_dom"/>
</dbReference>
<dbReference type="Proteomes" id="UP000316612">
    <property type="component" value="Unassembled WGS sequence"/>
</dbReference>
<evidence type="ECO:0000256" key="5">
    <source>
        <dbReference type="ARBA" id="ARBA00022723"/>
    </source>
</evidence>
<evidence type="ECO:0000256" key="9">
    <source>
        <dbReference type="ARBA" id="ARBA00023027"/>
    </source>
</evidence>
<dbReference type="InterPro" id="IPR018239">
    <property type="entry name" value="DNA_ligase_AS"/>
</dbReference>
<evidence type="ECO:0000313" key="17">
    <source>
        <dbReference type="Proteomes" id="UP000316612"/>
    </source>
</evidence>
<dbReference type="SMART" id="SM00532">
    <property type="entry name" value="LIGANc"/>
    <property type="match status" value="1"/>
</dbReference>
<dbReference type="Pfam" id="PF12826">
    <property type="entry name" value="HHH_2"/>
    <property type="match status" value="1"/>
</dbReference>
<dbReference type="GO" id="GO:0006281">
    <property type="term" value="P:DNA repair"/>
    <property type="evidence" value="ECO:0007669"/>
    <property type="project" value="UniProtKB-KW"/>
</dbReference>
<evidence type="ECO:0000259" key="15">
    <source>
        <dbReference type="PROSITE" id="PS50172"/>
    </source>
</evidence>
<gene>
    <name evidence="13 16" type="primary">ligA</name>
    <name evidence="16" type="ORF">AUR04nite_22180</name>
</gene>
<keyword evidence="6 13" id="KW-0227">DNA damage</keyword>
<dbReference type="GO" id="GO:0005829">
    <property type="term" value="C:cytosol"/>
    <property type="evidence" value="ECO:0007669"/>
    <property type="project" value="TreeGrafter"/>
</dbReference>
<evidence type="ECO:0000313" key="16">
    <source>
        <dbReference type="EMBL" id="GED06686.1"/>
    </source>
</evidence>
<dbReference type="Gene3D" id="3.30.470.30">
    <property type="entry name" value="DNA ligase/mRNA capping enzyme"/>
    <property type="match status" value="1"/>
</dbReference>
<dbReference type="CDD" id="cd00114">
    <property type="entry name" value="LIGANc"/>
    <property type="match status" value="1"/>
</dbReference>
<organism evidence="16 17">
    <name type="scientific">Glutamicibacter uratoxydans</name>
    <name type="common">Arthrobacter uratoxydans</name>
    <dbReference type="NCBI Taxonomy" id="43667"/>
    <lineage>
        <taxon>Bacteria</taxon>
        <taxon>Bacillati</taxon>
        <taxon>Actinomycetota</taxon>
        <taxon>Actinomycetes</taxon>
        <taxon>Micrococcales</taxon>
        <taxon>Micrococcaceae</taxon>
        <taxon>Glutamicibacter</taxon>
    </lineage>
</organism>
<dbReference type="InterPro" id="IPR001679">
    <property type="entry name" value="DNA_ligase"/>
</dbReference>
<keyword evidence="3 13" id="KW-0436">Ligase</keyword>
<dbReference type="PANTHER" id="PTHR23389">
    <property type="entry name" value="CHROMOSOME TRANSMISSION FIDELITY FACTOR 18"/>
    <property type="match status" value="1"/>
</dbReference>
<dbReference type="FunFam" id="3.40.50.10190:FF:000054">
    <property type="entry name" value="DNA ligase"/>
    <property type="match status" value="1"/>
</dbReference>
<dbReference type="InterPro" id="IPR041663">
    <property type="entry name" value="DisA/LigA_HHH"/>
</dbReference>
<keyword evidence="17" id="KW-1185">Reference proteome</keyword>
<dbReference type="FunFam" id="3.30.470.30:FF:000001">
    <property type="entry name" value="DNA ligase"/>
    <property type="match status" value="1"/>
</dbReference>
<dbReference type="Pfam" id="PF01653">
    <property type="entry name" value="DNA_ligase_aden"/>
    <property type="match status" value="1"/>
</dbReference>
<dbReference type="Pfam" id="PF00533">
    <property type="entry name" value="BRCT"/>
    <property type="match status" value="1"/>
</dbReference>
<feature type="binding site" evidence="13">
    <location>
        <position position="430"/>
    </location>
    <ligand>
        <name>Zn(2+)</name>
        <dbReference type="ChEBI" id="CHEBI:29105"/>
    </ligand>
</feature>
<keyword evidence="8 13" id="KW-0460">Magnesium</keyword>